<comment type="caution">
    <text evidence="7">The sequence shown here is derived from an EMBL/GenBank/DDBJ whole genome shotgun (WGS) entry which is preliminary data.</text>
</comment>
<keyword evidence="5" id="KW-0378">Hydrolase</keyword>
<evidence type="ECO:0000256" key="6">
    <source>
        <dbReference type="PIRNR" id="PIRNR001123"/>
    </source>
</evidence>
<evidence type="ECO:0000313" key="8">
    <source>
        <dbReference type="Proteomes" id="UP001440599"/>
    </source>
</evidence>
<evidence type="ECO:0000256" key="3">
    <source>
        <dbReference type="ARBA" id="ARBA00022670"/>
    </source>
</evidence>
<keyword evidence="8" id="KW-1185">Reference proteome</keyword>
<protein>
    <submittedName>
        <fullName evidence="7">M42 family metallopeptidase</fullName>
    </submittedName>
</protein>
<dbReference type="InterPro" id="IPR023367">
    <property type="entry name" value="Peptidase_M42_dom2"/>
</dbReference>
<proteinExistence type="inferred from homology"/>
<evidence type="ECO:0000256" key="4">
    <source>
        <dbReference type="ARBA" id="ARBA00022723"/>
    </source>
</evidence>
<dbReference type="Gene3D" id="2.40.30.40">
    <property type="entry name" value="Peptidase M42, domain 2"/>
    <property type="match status" value="1"/>
</dbReference>
<dbReference type="InterPro" id="IPR008007">
    <property type="entry name" value="Peptidase_M42"/>
</dbReference>
<organism evidence="7 8">
    <name type="scientific">Flavonifractor hominis</name>
    <dbReference type="NCBI Taxonomy" id="3133178"/>
    <lineage>
        <taxon>Bacteria</taxon>
        <taxon>Bacillati</taxon>
        <taxon>Bacillota</taxon>
        <taxon>Clostridia</taxon>
        <taxon>Eubacteriales</taxon>
        <taxon>Oscillospiraceae</taxon>
        <taxon>Flavonifractor</taxon>
    </lineage>
</organism>
<evidence type="ECO:0000256" key="2">
    <source>
        <dbReference type="ARBA" id="ARBA00022438"/>
    </source>
</evidence>
<name>A0ABV1EKI5_9FIRM</name>
<dbReference type="PIRSF" id="PIRSF001123">
    <property type="entry name" value="PepA_GA"/>
    <property type="match status" value="1"/>
</dbReference>
<dbReference type="Gene3D" id="3.40.630.10">
    <property type="entry name" value="Zn peptidases"/>
    <property type="match status" value="1"/>
</dbReference>
<dbReference type="SUPFAM" id="SSF101821">
    <property type="entry name" value="Aminopeptidase/glucanase lid domain"/>
    <property type="match status" value="1"/>
</dbReference>
<keyword evidence="4" id="KW-0479">Metal-binding</keyword>
<gene>
    <name evidence="7" type="ORF">WMO45_01080</name>
</gene>
<dbReference type="PANTHER" id="PTHR32481">
    <property type="entry name" value="AMINOPEPTIDASE"/>
    <property type="match status" value="1"/>
</dbReference>
<reference evidence="7 8" key="1">
    <citation type="submission" date="2024-03" db="EMBL/GenBank/DDBJ databases">
        <title>Human intestinal bacterial collection.</title>
        <authorList>
            <person name="Pauvert C."/>
            <person name="Hitch T.C.A."/>
            <person name="Clavel T."/>
        </authorList>
    </citation>
    <scope>NUCLEOTIDE SEQUENCE [LARGE SCALE GENOMIC DNA]</scope>
    <source>
        <strain evidence="7 8">CLA-AP-H34</strain>
    </source>
</reference>
<dbReference type="RefSeq" id="WP_349138783.1">
    <property type="nucleotide sequence ID" value="NZ_JBBMFT010000001.1"/>
</dbReference>
<dbReference type="EMBL" id="JBBMFT010000001">
    <property type="protein sequence ID" value="MEQ2455101.1"/>
    <property type="molecule type" value="Genomic_DNA"/>
</dbReference>
<dbReference type="SUPFAM" id="SSF53187">
    <property type="entry name" value="Zn-dependent exopeptidases"/>
    <property type="match status" value="1"/>
</dbReference>
<evidence type="ECO:0000256" key="5">
    <source>
        <dbReference type="ARBA" id="ARBA00022801"/>
    </source>
</evidence>
<dbReference type="Proteomes" id="UP001440599">
    <property type="component" value="Unassembled WGS sequence"/>
</dbReference>
<comment type="similarity">
    <text evidence="1 6">Belongs to the peptidase M42 family.</text>
</comment>
<dbReference type="PANTHER" id="PTHR32481:SF0">
    <property type="entry name" value="AMINOPEPTIDASE YPDE-RELATED"/>
    <property type="match status" value="1"/>
</dbReference>
<accession>A0ABV1EKI5</accession>
<evidence type="ECO:0000313" key="7">
    <source>
        <dbReference type="EMBL" id="MEQ2455101.1"/>
    </source>
</evidence>
<keyword evidence="2" id="KW-0031">Aminopeptidase</keyword>
<keyword evidence="3" id="KW-0645">Protease</keyword>
<sequence>MKELVKQLCALPGVSSWEDKVREFLIQAARPYADELWVDTLGNLIVRKKGEKNTGDKLLLCAHMDEVGLMVRTITDEGYLKIDAVGSVDRRVLIGKPVLVGERAVPGVIGLKAYHLVSREEEETVPKLDEFYIDIGANNKAEAEKIVALGDVAVFAGDCVEFGNDLLKAKALDDRVGCAVLLTLLKEQLPMDCTFVFTVQEEVGTRGAFGAAFSVTPEIALVVEGTTAADVAGIPEHKRVCALGKGAVLAFMDNGSIADRGLFERLRELADRAGIPWQSKDYISGSNDAAAFQRTKSGVRTAVVAVPVRYVHAPASVACVRDFDAVLELVRAFIDDLSKED</sequence>
<dbReference type="Pfam" id="PF05343">
    <property type="entry name" value="Peptidase_M42"/>
    <property type="match status" value="1"/>
</dbReference>
<dbReference type="InterPro" id="IPR051464">
    <property type="entry name" value="Peptidase_M42_aminopept"/>
</dbReference>
<evidence type="ECO:0000256" key="1">
    <source>
        <dbReference type="ARBA" id="ARBA00006272"/>
    </source>
</evidence>
<dbReference type="CDD" id="cd05656">
    <property type="entry name" value="M42_Frv"/>
    <property type="match status" value="1"/>
</dbReference>